<organism evidence="5 6">
    <name type="scientific">Cichlidogyrus casuarinus</name>
    <dbReference type="NCBI Taxonomy" id="1844966"/>
    <lineage>
        <taxon>Eukaryota</taxon>
        <taxon>Metazoa</taxon>
        <taxon>Spiralia</taxon>
        <taxon>Lophotrochozoa</taxon>
        <taxon>Platyhelminthes</taxon>
        <taxon>Monogenea</taxon>
        <taxon>Monopisthocotylea</taxon>
        <taxon>Dactylogyridea</taxon>
        <taxon>Ancyrocephalidae</taxon>
        <taxon>Cichlidogyrus</taxon>
    </lineage>
</organism>
<protein>
    <recommendedName>
        <fullName evidence="4">Rho-GAP domain-containing protein</fullName>
    </recommendedName>
</protein>
<evidence type="ECO:0000256" key="1">
    <source>
        <dbReference type="ARBA" id="ARBA00007831"/>
    </source>
</evidence>
<dbReference type="InterPro" id="IPR000198">
    <property type="entry name" value="RhoGAP_dom"/>
</dbReference>
<dbReference type="PANTHER" id="PTHR10502:SF102">
    <property type="entry name" value="ANNEXIN B11"/>
    <property type="match status" value="1"/>
</dbReference>
<keyword evidence="6" id="KW-1185">Reference proteome</keyword>
<dbReference type="InterPro" id="IPR008936">
    <property type="entry name" value="Rho_GTPase_activation_prot"/>
</dbReference>
<evidence type="ECO:0000313" key="6">
    <source>
        <dbReference type="Proteomes" id="UP001626550"/>
    </source>
</evidence>
<evidence type="ECO:0000259" key="4">
    <source>
        <dbReference type="PROSITE" id="PS50238"/>
    </source>
</evidence>
<keyword evidence="3" id="KW-0041">Annexin</keyword>
<dbReference type="SUPFAM" id="SSF48350">
    <property type="entry name" value="GTPase activation domain, GAP"/>
    <property type="match status" value="1"/>
</dbReference>
<evidence type="ECO:0000256" key="3">
    <source>
        <dbReference type="ARBA" id="ARBA00023216"/>
    </source>
</evidence>
<keyword evidence="2" id="KW-0677">Repeat</keyword>
<feature type="domain" description="Rho-GAP" evidence="4">
    <location>
        <begin position="32"/>
        <end position="272"/>
    </location>
</feature>
<dbReference type="PROSITE" id="PS50238">
    <property type="entry name" value="RHOGAP"/>
    <property type="match status" value="1"/>
</dbReference>
<dbReference type="SUPFAM" id="SSF47874">
    <property type="entry name" value="Annexin"/>
    <property type="match status" value="2"/>
</dbReference>
<accession>A0ABD2Q563</accession>
<dbReference type="AlphaFoldDB" id="A0ABD2Q563"/>
<dbReference type="PANTHER" id="PTHR10502">
    <property type="entry name" value="ANNEXIN"/>
    <property type="match status" value="1"/>
</dbReference>
<comment type="similarity">
    <text evidence="1">Belongs to the annexin family.</text>
</comment>
<dbReference type="Gene3D" id="1.10.555.10">
    <property type="entry name" value="Rho GTPase activation protein"/>
    <property type="match status" value="1"/>
</dbReference>
<reference evidence="5 6" key="1">
    <citation type="submission" date="2024-11" db="EMBL/GenBank/DDBJ databases">
        <title>Adaptive evolution of stress response genes in parasites aligns with host niche diversity.</title>
        <authorList>
            <person name="Hahn C."/>
            <person name="Resl P."/>
        </authorList>
    </citation>
    <scope>NUCLEOTIDE SEQUENCE [LARGE SCALE GENOMIC DNA]</scope>
    <source>
        <strain evidence="5">EGGRZ-B1_66</strain>
        <tissue evidence="5">Body</tissue>
    </source>
</reference>
<dbReference type="Pfam" id="PF00620">
    <property type="entry name" value="RhoGAP"/>
    <property type="match status" value="1"/>
</dbReference>
<evidence type="ECO:0000256" key="2">
    <source>
        <dbReference type="ARBA" id="ARBA00022737"/>
    </source>
</evidence>
<dbReference type="InterPro" id="IPR037104">
    <property type="entry name" value="Annexin_sf"/>
</dbReference>
<evidence type="ECO:0000313" key="5">
    <source>
        <dbReference type="EMBL" id="KAL3314292.1"/>
    </source>
</evidence>
<gene>
    <name evidence="5" type="ORF">Ciccas_007094</name>
</gene>
<comment type="caution">
    <text evidence="5">The sequence shown here is derived from an EMBL/GenBank/DDBJ whole genome shotgun (WGS) entry which is preliminary data.</text>
</comment>
<dbReference type="Proteomes" id="UP001626550">
    <property type="component" value="Unassembled WGS sequence"/>
</dbReference>
<proteinExistence type="inferred from homology"/>
<dbReference type="Gene3D" id="1.10.220.10">
    <property type="entry name" value="Annexin"/>
    <property type="match status" value="2"/>
</dbReference>
<sequence>MNTELVRLATEDLLTASPHKIVSGTSPDNYLAELSHLIELPLDISQELAQLRSSKCRRKAFHKGTLYLCGNYCVIDADRLVVLKAIRDELLNGNKLKIYEVMSSIKKALRKNSYLGIAEKLVDLNSHDLAGLLKSYLCFLNQSKNTQIIPGLFANLFSGLTDEVDKLASSEQMAIQQLKQAKCVKAFRLINSLLPENSRNTLELLIRFGMQCLESQQVLACQQRQTPESLGILLGPSLFPPEMFSPSHVPLIDAYQRSQLLTKFLDLFAKLCAAALKFTRMSFLNENGCDTIARNKQAHAVDDLIVPLSSNQRLKLCSAYKEDKKKLLAEELERLKQLGGDAGEMRRLLLLGEENLDVESIVMAVKVSDSKEKAKRLFDVILSKTNWELSLLKHAFIANQGVELAEFLEKNVNGFLADLLLKRVKRERQEPNPLELTHNLQNVNVELQIKLIESDLALLEKELLPLYQFIEYSRGSVLPSPYFRDNRDAKLLESALNGRDGLSVNDVIKLMAGLTSSQRIALMHKFNADFRTDLKNIIKTRYNGDFEKMLLMSLLTNEDLEYEIIENAVNSKKDEKIEAAFIDVILPKTNYELYHFSQHYKYRQGSELMSTIKRSLDSNGFLYEILAARLSSNRDEPHVMTLLAQSHTQLIDSALITSDVELIKNVIMPASIMPWLEWELMTRCSWDWFLLEARQVSHLMSKAYFQIDLEDIKKEYALLYRKSLLADVHDETSGDYQKYYDHLIGG</sequence>
<dbReference type="EMBL" id="JBJKFK010001041">
    <property type="protein sequence ID" value="KAL3314292.1"/>
    <property type="molecule type" value="Genomic_DNA"/>
</dbReference>
<name>A0ABD2Q563_9PLAT</name>
<dbReference type="Pfam" id="PF00191">
    <property type="entry name" value="Annexin"/>
    <property type="match status" value="1"/>
</dbReference>
<dbReference type="InterPro" id="IPR018502">
    <property type="entry name" value="Annexin_repeat"/>
</dbReference>